<protein>
    <submittedName>
        <fullName evidence="1">Pentatricopeptide repeat-containing protein</fullName>
    </submittedName>
</protein>
<dbReference type="EMBL" id="LXQA010087115">
    <property type="protein sequence ID" value="MCI13158.1"/>
    <property type="molecule type" value="Genomic_DNA"/>
</dbReference>
<dbReference type="PANTHER" id="PTHR47926:SF540">
    <property type="entry name" value="PENTATRICOPEPTIDE REPEAT-CONTAINING PROTEIN"/>
    <property type="match status" value="1"/>
</dbReference>
<organism evidence="1 2">
    <name type="scientific">Trifolium medium</name>
    <dbReference type="NCBI Taxonomy" id="97028"/>
    <lineage>
        <taxon>Eukaryota</taxon>
        <taxon>Viridiplantae</taxon>
        <taxon>Streptophyta</taxon>
        <taxon>Embryophyta</taxon>
        <taxon>Tracheophyta</taxon>
        <taxon>Spermatophyta</taxon>
        <taxon>Magnoliopsida</taxon>
        <taxon>eudicotyledons</taxon>
        <taxon>Gunneridae</taxon>
        <taxon>Pentapetalae</taxon>
        <taxon>rosids</taxon>
        <taxon>fabids</taxon>
        <taxon>Fabales</taxon>
        <taxon>Fabaceae</taxon>
        <taxon>Papilionoideae</taxon>
        <taxon>50 kb inversion clade</taxon>
        <taxon>NPAAA clade</taxon>
        <taxon>Hologalegina</taxon>
        <taxon>IRL clade</taxon>
        <taxon>Trifolieae</taxon>
        <taxon>Trifolium</taxon>
    </lineage>
</organism>
<dbReference type="Pfam" id="PF20431">
    <property type="entry name" value="E_motif"/>
    <property type="match status" value="1"/>
</dbReference>
<name>A0A392PM48_9FABA</name>
<dbReference type="GO" id="GO:0003723">
    <property type="term" value="F:RNA binding"/>
    <property type="evidence" value="ECO:0007669"/>
    <property type="project" value="InterPro"/>
</dbReference>
<gene>
    <name evidence="1" type="ORF">A2U01_0034274</name>
</gene>
<accession>A0A392PM48</accession>
<dbReference type="InterPro" id="IPR046848">
    <property type="entry name" value="E_motif"/>
</dbReference>
<sequence>MPLMPSAALWGALLSACRTYGDREVAEIAAKELVRLEPWNSGNYVLLSNVYAEEGKWDEVEKVRVLMQGGGVKKVPGQSATG</sequence>
<dbReference type="Proteomes" id="UP000265520">
    <property type="component" value="Unassembled WGS sequence"/>
</dbReference>
<dbReference type="AlphaFoldDB" id="A0A392PM48"/>
<reference evidence="1 2" key="1">
    <citation type="journal article" date="2018" name="Front. Plant Sci.">
        <title>Red Clover (Trifolium pratense) and Zigzag Clover (T. medium) - A Picture of Genomic Similarities and Differences.</title>
        <authorList>
            <person name="Dluhosova J."/>
            <person name="Istvanek J."/>
            <person name="Nedelnik J."/>
            <person name="Repkova J."/>
        </authorList>
    </citation>
    <scope>NUCLEOTIDE SEQUENCE [LARGE SCALE GENOMIC DNA]</scope>
    <source>
        <strain evidence="2">cv. 10/8</strain>
        <tissue evidence="1">Leaf</tissue>
    </source>
</reference>
<evidence type="ECO:0000313" key="1">
    <source>
        <dbReference type="EMBL" id="MCI13158.1"/>
    </source>
</evidence>
<dbReference type="PANTHER" id="PTHR47926">
    <property type="entry name" value="PENTATRICOPEPTIDE REPEAT-CONTAINING PROTEIN"/>
    <property type="match status" value="1"/>
</dbReference>
<keyword evidence="2" id="KW-1185">Reference proteome</keyword>
<dbReference type="InterPro" id="IPR046960">
    <property type="entry name" value="PPR_At4g14850-like_plant"/>
</dbReference>
<proteinExistence type="predicted"/>
<comment type="caution">
    <text evidence="1">The sequence shown here is derived from an EMBL/GenBank/DDBJ whole genome shotgun (WGS) entry which is preliminary data.</text>
</comment>
<dbReference type="GO" id="GO:0009451">
    <property type="term" value="P:RNA modification"/>
    <property type="evidence" value="ECO:0007669"/>
    <property type="project" value="InterPro"/>
</dbReference>
<evidence type="ECO:0000313" key="2">
    <source>
        <dbReference type="Proteomes" id="UP000265520"/>
    </source>
</evidence>